<evidence type="ECO:0000313" key="6">
    <source>
        <dbReference type="Proteomes" id="UP000799118"/>
    </source>
</evidence>
<dbReference type="OrthoDB" id="48651at2759"/>
<feature type="compositionally biased region" description="Low complexity" evidence="3">
    <location>
        <begin position="329"/>
        <end position="343"/>
    </location>
</feature>
<evidence type="ECO:0000313" key="5">
    <source>
        <dbReference type="EMBL" id="KAE9403660.1"/>
    </source>
</evidence>
<dbReference type="InterPro" id="IPR000504">
    <property type="entry name" value="RRM_dom"/>
</dbReference>
<proteinExistence type="predicted"/>
<evidence type="ECO:0000256" key="1">
    <source>
        <dbReference type="ARBA" id="ARBA00022884"/>
    </source>
</evidence>
<feature type="compositionally biased region" description="Low complexity" evidence="3">
    <location>
        <begin position="393"/>
        <end position="404"/>
    </location>
</feature>
<keyword evidence="6" id="KW-1185">Reference proteome</keyword>
<feature type="compositionally biased region" description="Basic and acidic residues" evidence="3">
    <location>
        <begin position="187"/>
        <end position="197"/>
    </location>
</feature>
<dbReference type="EMBL" id="ML769423">
    <property type="protein sequence ID" value="KAE9403660.1"/>
    <property type="molecule type" value="Genomic_DNA"/>
</dbReference>
<keyword evidence="1 2" id="KW-0694">RNA-binding</keyword>
<reference evidence="5" key="1">
    <citation type="journal article" date="2019" name="Environ. Microbiol.">
        <title>Fungal ecological strategies reflected in gene transcription - a case study of two litter decomposers.</title>
        <authorList>
            <person name="Barbi F."/>
            <person name="Kohler A."/>
            <person name="Barry K."/>
            <person name="Baskaran P."/>
            <person name="Daum C."/>
            <person name="Fauchery L."/>
            <person name="Ihrmark K."/>
            <person name="Kuo A."/>
            <person name="LaButti K."/>
            <person name="Lipzen A."/>
            <person name="Morin E."/>
            <person name="Grigoriev I.V."/>
            <person name="Henrissat B."/>
            <person name="Lindahl B."/>
            <person name="Martin F."/>
        </authorList>
    </citation>
    <scope>NUCLEOTIDE SEQUENCE</scope>
    <source>
        <strain evidence="5">JB14</strain>
    </source>
</reference>
<feature type="domain" description="RRM" evidence="4">
    <location>
        <begin position="79"/>
        <end position="154"/>
    </location>
</feature>
<dbReference type="GO" id="GO:0005730">
    <property type="term" value="C:nucleolus"/>
    <property type="evidence" value="ECO:0007669"/>
    <property type="project" value="TreeGrafter"/>
</dbReference>
<feature type="region of interest" description="Disordered" evidence="3">
    <location>
        <begin position="434"/>
        <end position="460"/>
    </location>
</feature>
<dbReference type="Pfam" id="PF00076">
    <property type="entry name" value="RRM_1"/>
    <property type="match status" value="1"/>
</dbReference>
<dbReference type="Gene3D" id="3.30.70.330">
    <property type="match status" value="1"/>
</dbReference>
<dbReference type="SMART" id="SM00360">
    <property type="entry name" value="RRM"/>
    <property type="match status" value="1"/>
</dbReference>
<evidence type="ECO:0000256" key="2">
    <source>
        <dbReference type="PROSITE-ProRule" id="PRU00176"/>
    </source>
</evidence>
<dbReference type="PANTHER" id="PTHR23236:SF11">
    <property type="entry name" value="EUKARYOTIC TRANSLATION INITIATION FACTOR 4H"/>
    <property type="match status" value="1"/>
</dbReference>
<dbReference type="AlphaFoldDB" id="A0A6A4I118"/>
<evidence type="ECO:0000259" key="4">
    <source>
        <dbReference type="PROSITE" id="PS50102"/>
    </source>
</evidence>
<sequence length="460" mass="49522">MPPKKAKKISLNEFLGDAGGSWADEMDNLPSAPAMRSDDDQGRQNDRYGRRGDDFLSSRPDRVAGPPREDVPLPTQPPYTAFVGNLAFDLTEGELEEFFATSKAKSVKIIKDRDDKPKGFGYVEFEDLEGLKDAIAKTGSSFSGRTIRVSVAEAPKERPGFGGSDDGKFDNPWRRDGPLPELSSSRDSSRRRFDGPRPDPLPSLSEDASDWRSSRPMRAGVPEPETPTGSLRKKSIGFGSENSGAADREDVWSKGSKFKPTEEAAPPAGRFGSGRGRGDMGPPPPRDPVPEESDWRSSSRPRPVRDNISPSGSSTPPTPQMGRRKLELLPRSSSNVPSPLSSPKIGAISPFGAAKPVDVTTRENEVAQKLELRMSRNSSRSGVERPAISRNNTTTPPASATSQPSSPPAPAAKVIPQGMSANVRPAFSFASAAAKKKNAEEAEEAEESQTIAEKLGEVTI</sequence>
<dbReference type="InterPro" id="IPR012677">
    <property type="entry name" value="Nucleotide-bd_a/b_plait_sf"/>
</dbReference>
<feature type="compositionally biased region" description="Basic and acidic residues" evidence="3">
    <location>
        <begin position="154"/>
        <end position="178"/>
    </location>
</feature>
<accession>A0A6A4I118</accession>
<feature type="region of interest" description="Disordered" evidence="3">
    <location>
        <begin position="142"/>
        <end position="417"/>
    </location>
</feature>
<dbReference type="PANTHER" id="PTHR23236">
    <property type="entry name" value="EUKARYOTIC TRANSLATION INITIATION FACTOR 4B/4H"/>
    <property type="match status" value="1"/>
</dbReference>
<dbReference type="InterPro" id="IPR035979">
    <property type="entry name" value="RBD_domain_sf"/>
</dbReference>
<evidence type="ECO:0000256" key="3">
    <source>
        <dbReference type="SAM" id="MobiDB-lite"/>
    </source>
</evidence>
<feature type="compositionally biased region" description="Basic and acidic residues" evidence="3">
    <location>
        <begin position="360"/>
        <end position="374"/>
    </location>
</feature>
<name>A0A6A4I118_9AGAR</name>
<gene>
    <name evidence="5" type="ORF">BT96DRAFT_964462</name>
</gene>
<dbReference type="PROSITE" id="PS50102">
    <property type="entry name" value="RRM"/>
    <property type="match status" value="1"/>
</dbReference>
<organism evidence="5 6">
    <name type="scientific">Gymnopus androsaceus JB14</name>
    <dbReference type="NCBI Taxonomy" id="1447944"/>
    <lineage>
        <taxon>Eukaryota</taxon>
        <taxon>Fungi</taxon>
        <taxon>Dikarya</taxon>
        <taxon>Basidiomycota</taxon>
        <taxon>Agaricomycotina</taxon>
        <taxon>Agaricomycetes</taxon>
        <taxon>Agaricomycetidae</taxon>
        <taxon>Agaricales</taxon>
        <taxon>Marasmiineae</taxon>
        <taxon>Omphalotaceae</taxon>
        <taxon>Gymnopus</taxon>
    </lineage>
</organism>
<dbReference type="Proteomes" id="UP000799118">
    <property type="component" value="Unassembled WGS sequence"/>
</dbReference>
<protein>
    <recommendedName>
        <fullName evidence="4">RRM domain-containing protein</fullName>
    </recommendedName>
</protein>
<dbReference type="GO" id="GO:0003723">
    <property type="term" value="F:RNA binding"/>
    <property type="evidence" value="ECO:0007669"/>
    <property type="project" value="UniProtKB-UniRule"/>
</dbReference>
<dbReference type="SUPFAM" id="SSF54928">
    <property type="entry name" value="RNA-binding domain, RBD"/>
    <property type="match status" value="1"/>
</dbReference>
<feature type="compositionally biased region" description="Basic and acidic residues" evidence="3">
    <location>
        <begin position="36"/>
        <end position="71"/>
    </location>
</feature>
<feature type="region of interest" description="Disordered" evidence="3">
    <location>
        <begin position="1"/>
        <end position="77"/>
    </location>
</feature>